<dbReference type="EMBL" id="JAOYFB010000037">
    <property type="protein sequence ID" value="KAK4023132.1"/>
    <property type="molecule type" value="Genomic_DNA"/>
</dbReference>
<dbReference type="Proteomes" id="UP001234178">
    <property type="component" value="Unassembled WGS sequence"/>
</dbReference>
<feature type="compositionally biased region" description="Basic and acidic residues" evidence="1">
    <location>
        <begin position="80"/>
        <end position="91"/>
    </location>
</feature>
<accession>A0ABR0ADD9</accession>
<name>A0ABR0ADD9_9CRUS</name>
<evidence type="ECO:0000256" key="1">
    <source>
        <dbReference type="SAM" id="MobiDB-lite"/>
    </source>
</evidence>
<organism evidence="2 3">
    <name type="scientific">Daphnia magna</name>
    <dbReference type="NCBI Taxonomy" id="35525"/>
    <lineage>
        <taxon>Eukaryota</taxon>
        <taxon>Metazoa</taxon>
        <taxon>Ecdysozoa</taxon>
        <taxon>Arthropoda</taxon>
        <taxon>Crustacea</taxon>
        <taxon>Branchiopoda</taxon>
        <taxon>Diplostraca</taxon>
        <taxon>Cladocera</taxon>
        <taxon>Anomopoda</taxon>
        <taxon>Daphniidae</taxon>
        <taxon>Daphnia</taxon>
    </lineage>
</organism>
<keyword evidence="3" id="KW-1185">Reference proteome</keyword>
<feature type="compositionally biased region" description="Basic and acidic residues" evidence="1">
    <location>
        <begin position="22"/>
        <end position="35"/>
    </location>
</feature>
<evidence type="ECO:0000313" key="2">
    <source>
        <dbReference type="EMBL" id="KAK4023132.1"/>
    </source>
</evidence>
<sequence length="143" mass="15863">MSTVDDASIAEDIVHLALKVEDRDTQRRTPEESITRKMSNPGLLTPLVVGGGKDGRVARDVAIAASSLRPDVIKKKKNRQRDERREKQKEKKVVRRLAELILATSPQEQRANLLGSHATAGFWEASQISPSNPFVRRVGVCVI</sequence>
<proteinExistence type="predicted"/>
<protein>
    <submittedName>
        <fullName evidence="2">Uncharacterized protein</fullName>
    </submittedName>
</protein>
<gene>
    <name evidence="2" type="ORF">OUZ56_008561</name>
</gene>
<comment type="caution">
    <text evidence="2">The sequence shown here is derived from an EMBL/GenBank/DDBJ whole genome shotgun (WGS) entry which is preliminary data.</text>
</comment>
<feature type="region of interest" description="Disordered" evidence="1">
    <location>
        <begin position="72"/>
        <end position="91"/>
    </location>
</feature>
<evidence type="ECO:0000313" key="3">
    <source>
        <dbReference type="Proteomes" id="UP001234178"/>
    </source>
</evidence>
<reference evidence="2 3" key="1">
    <citation type="journal article" date="2023" name="Nucleic Acids Res.">
        <title>The hologenome of Daphnia magna reveals possible DNA methylation and microbiome-mediated evolution of the host genome.</title>
        <authorList>
            <person name="Chaturvedi A."/>
            <person name="Li X."/>
            <person name="Dhandapani V."/>
            <person name="Marshall H."/>
            <person name="Kissane S."/>
            <person name="Cuenca-Cambronero M."/>
            <person name="Asole G."/>
            <person name="Calvet F."/>
            <person name="Ruiz-Romero M."/>
            <person name="Marangio P."/>
            <person name="Guigo R."/>
            <person name="Rago D."/>
            <person name="Mirbahai L."/>
            <person name="Eastwood N."/>
            <person name="Colbourne J.K."/>
            <person name="Zhou J."/>
            <person name="Mallon E."/>
            <person name="Orsini L."/>
        </authorList>
    </citation>
    <scope>NUCLEOTIDE SEQUENCE [LARGE SCALE GENOMIC DNA]</scope>
    <source>
        <strain evidence="2">LRV0_1</strain>
    </source>
</reference>
<feature type="region of interest" description="Disordered" evidence="1">
    <location>
        <begin position="22"/>
        <end position="42"/>
    </location>
</feature>